<evidence type="ECO:0000313" key="2">
    <source>
        <dbReference type="Proteomes" id="UP000469125"/>
    </source>
</evidence>
<organism evidence="1 2">
    <name type="scientific">Ornithinibacillus caprae</name>
    <dbReference type="NCBI Taxonomy" id="2678566"/>
    <lineage>
        <taxon>Bacteria</taxon>
        <taxon>Bacillati</taxon>
        <taxon>Bacillota</taxon>
        <taxon>Bacilli</taxon>
        <taxon>Bacillales</taxon>
        <taxon>Bacillaceae</taxon>
        <taxon>Ornithinibacillus</taxon>
    </lineage>
</organism>
<keyword evidence="2" id="KW-1185">Reference proteome</keyword>
<proteinExistence type="predicted"/>
<evidence type="ECO:0000313" key="1">
    <source>
        <dbReference type="EMBL" id="MUK88903.1"/>
    </source>
</evidence>
<comment type="caution">
    <text evidence="1">The sequence shown here is derived from an EMBL/GenBank/DDBJ whole genome shotgun (WGS) entry which is preliminary data.</text>
</comment>
<dbReference type="AlphaFoldDB" id="A0A6N8FHI6"/>
<name>A0A6N8FHI6_9BACI</name>
<dbReference type="Proteomes" id="UP000469125">
    <property type="component" value="Unassembled WGS sequence"/>
</dbReference>
<accession>A0A6N8FHI6</accession>
<dbReference type="RefSeq" id="WP_155668875.1">
    <property type="nucleotide sequence ID" value="NZ_WOCA01000007.1"/>
</dbReference>
<protein>
    <submittedName>
        <fullName evidence="1">Uncharacterized protein</fullName>
    </submittedName>
</protein>
<dbReference type="EMBL" id="WOCA01000007">
    <property type="protein sequence ID" value="MUK88903.1"/>
    <property type="molecule type" value="Genomic_DNA"/>
</dbReference>
<reference evidence="1 2" key="1">
    <citation type="submission" date="2019-11" db="EMBL/GenBank/DDBJ databases">
        <authorList>
            <person name="Li X."/>
        </authorList>
    </citation>
    <scope>NUCLEOTIDE SEQUENCE [LARGE SCALE GENOMIC DNA]</scope>
    <source>
        <strain evidence="1 2">L9</strain>
    </source>
</reference>
<gene>
    <name evidence="1" type="ORF">GMD78_10910</name>
</gene>
<sequence length="179" mass="21103">MVKYEKVLSKNEIDSLNKVVGERLNSLYSPSLNSESITSPLYHFYQTVLLSFETFYIAVDIEYLETEGWEEYWDIEIKEQLTPEPIKYNIDPNDQITIYHPLVSIGIWKKVRGYAIFTEEHKSEKEYIHSDAAIIFNLENDWKICLSGKTNWSALELTWDEGRIEEIIDGCYERYSYSS</sequence>